<protein>
    <submittedName>
        <fullName evidence="1">Uncharacterized protein</fullName>
    </submittedName>
</protein>
<organism evidence="1 2">
    <name type="scientific">Chaetomium tenue</name>
    <dbReference type="NCBI Taxonomy" id="1854479"/>
    <lineage>
        <taxon>Eukaryota</taxon>
        <taxon>Fungi</taxon>
        <taxon>Dikarya</taxon>
        <taxon>Ascomycota</taxon>
        <taxon>Pezizomycotina</taxon>
        <taxon>Sordariomycetes</taxon>
        <taxon>Sordariomycetidae</taxon>
        <taxon>Sordariales</taxon>
        <taxon>Chaetomiaceae</taxon>
        <taxon>Chaetomium</taxon>
    </lineage>
</organism>
<dbReference type="EMBL" id="JAGIZQ010000007">
    <property type="protein sequence ID" value="KAH6617396.1"/>
    <property type="molecule type" value="Genomic_DNA"/>
</dbReference>
<comment type="caution">
    <text evidence="1">The sequence shown here is derived from an EMBL/GenBank/DDBJ whole genome shotgun (WGS) entry which is preliminary data.</text>
</comment>
<sequence length="727" mass="79144">CHYTSAYRCKTCQATFLWEIDLRKHFDASYKCIARSDSFGPSGKGFTYSINRTDWDTINDVAGRRTMSPEDRWEGIWHVLFPERPAPPSPYAETDFTSGDLFLFCHHLISAGSHELSDFFKRENLCGNKIPKAAISKFLKSFCRPRSLALNPFHQLPFIPGVVDMGIDVDLQDVPLATSNQSADLGAMEHTAFRDASSKIADFGEQIVGNTARLNADSDVNGDGTGSLDSFEFGDILVPDGSRFSSAQSAAVRALTVAYDYERESQIVTPYGTTGAVSDPTDGPGSSSPQNTPSDSAGSLASFDIHSLLAGITSQISSQRGDARQKRGREEDDEPKKSPPQKRKRIENGAKRFACPFQKRYPLKHFFCGAGGAKGETRGFVHISHIKSHIHRCHTRPLLYCPNCKEEFEDPEGFAEHLRGQSCEAQPFRDETALPWTAALAASLRAGVDKAQSLSGQWFSIWRILFPEEREPSSCFVDDVPEHMLQFQQFIARRGDEIVRDVIHTHGLLSDRESAADEDPECAQQNEEELVAFARRVFGLATEAIFQSFTDDAHQAHQASPSGEQSRQGNDTPRNKGKAPENYRTASNSSDQTNDGIPVITESMLAVFTPSAVQRVPDGTFIDQGAGEVEDNNLTASDPIQPVATTGAVLHGSSLPSLEMALDHPGRGEGIAEGSGSFGGGGTDNAGITLEEDFMHLFGTSGGDFGFLDPTTFGPGGSDSGTNPPPR</sequence>
<evidence type="ECO:0000313" key="2">
    <source>
        <dbReference type="Proteomes" id="UP000724584"/>
    </source>
</evidence>
<dbReference type="Proteomes" id="UP000724584">
    <property type="component" value="Unassembled WGS sequence"/>
</dbReference>
<feature type="non-terminal residue" evidence="1">
    <location>
        <position position="1"/>
    </location>
</feature>
<keyword evidence="2" id="KW-1185">Reference proteome</keyword>
<proteinExistence type="predicted"/>
<gene>
    <name evidence="1" type="ORF">F5144DRAFT_499091</name>
</gene>
<name>A0ACB7NV80_9PEZI</name>
<evidence type="ECO:0000313" key="1">
    <source>
        <dbReference type="EMBL" id="KAH6617396.1"/>
    </source>
</evidence>
<reference evidence="1 2" key="1">
    <citation type="journal article" date="2021" name="Nat. Commun.">
        <title>Genetic determinants of endophytism in the Arabidopsis root mycobiome.</title>
        <authorList>
            <person name="Mesny F."/>
            <person name="Miyauchi S."/>
            <person name="Thiergart T."/>
            <person name="Pickel B."/>
            <person name="Atanasova L."/>
            <person name="Karlsson M."/>
            <person name="Huettel B."/>
            <person name="Barry K.W."/>
            <person name="Haridas S."/>
            <person name="Chen C."/>
            <person name="Bauer D."/>
            <person name="Andreopoulos W."/>
            <person name="Pangilinan J."/>
            <person name="LaButti K."/>
            <person name="Riley R."/>
            <person name="Lipzen A."/>
            <person name="Clum A."/>
            <person name="Drula E."/>
            <person name="Henrissat B."/>
            <person name="Kohler A."/>
            <person name="Grigoriev I.V."/>
            <person name="Martin F.M."/>
            <person name="Hacquard S."/>
        </authorList>
    </citation>
    <scope>NUCLEOTIDE SEQUENCE [LARGE SCALE GENOMIC DNA]</scope>
    <source>
        <strain evidence="1 2">MPI-SDFR-AT-0079</strain>
    </source>
</reference>
<accession>A0ACB7NV80</accession>